<dbReference type="PROSITE" id="PS00178">
    <property type="entry name" value="AA_TRNA_LIGASE_I"/>
    <property type="match status" value="1"/>
</dbReference>
<dbReference type="EMBL" id="MFLU01000010">
    <property type="protein sequence ID" value="OGG74978.1"/>
    <property type="molecule type" value="Genomic_DNA"/>
</dbReference>
<dbReference type="Pfam" id="PF09334">
    <property type="entry name" value="tRNA-synt_1g"/>
    <property type="match status" value="1"/>
</dbReference>
<dbReference type="InterPro" id="IPR013155">
    <property type="entry name" value="M/V/L/I-tRNA-synth_anticd-bd"/>
</dbReference>
<dbReference type="InterPro" id="IPR009008">
    <property type="entry name" value="Val/Leu/Ile-tRNA-synth_edit"/>
</dbReference>
<dbReference type="InterPro" id="IPR009080">
    <property type="entry name" value="tRNAsynth_Ia_anticodon-bd"/>
</dbReference>
<reference evidence="11 12" key="1">
    <citation type="journal article" date="2016" name="Nat. Commun.">
        <title>Thousands of microbial genomes shed light on interconnected biogeochemical processes in an aquifer system.</title>
        <authorList>
            <person name="Anantharaman K."/>
            <person name="Brown C.T."/>
            <person name="Hug L.A."/>
            <person name="Sharon I."/>
            <person name="Castelle C.J."/>
            <person name="Probst A.J."/>
            <person name="Thomas B.C."/>
            <person name="Singh A."/>
            <person name="Wilkins M.J."/>
            <person name="Karaoz U."/>
            <person name="Brodie E.L."/>
            <person name="Williams K.H."/>
            <person name="Hubbard S.S."/>
            <person name="Banfield J.F."/>
        </authorList>
    </citation>
    <scope>NUCLEOTIDE SEQUENCE [LARGE SCALE GENOMIC DNA]</scope>
</reference>
<evidence type="ECO:0000313" key="11">
    <source>
        <dbReference type="EMBL" id="OGG74978.1"/>
    </source>
</evidence>
<dbReference type="GO" id="GO:0006429">
    <property type="term" value="P:leucyl-tRNA aminoacylation"/>
    <property type="evidence" value="ECO:0007669"/>
    <property type="project" value="UniProtKB-UniRule"/>
</dbReference>
<dbReference type="EC" id="6.1.1.4" evidence="9"/>
<dbReference type="CDD" id="cd07958">
    <property type="entry name" value="Anticodon_Ia_Leu_BEm"/>
    <property type="match status" value="1"/>
</dbReference>
<dbReference type="PROSITE" id="PS51462">
    <property type="entry name" value="NUDIX"/>
    <property type="match status" value="1"/>
</dbReference>
<dbReference type="SUPFAM" id="SSF52374">
    <property type="entry name" value="Nucleotidylyl transferase"/>
    <property type="match status" value="1"/>
</dbReference>
<sequence>MKRYDHKSIERKWQLQWAKKKVYRSTEKKGKKKCYVLDMFPYPSGEGLHVGHPKGYIASDIYSRFQRMRGRSVLHPMGWDAFGLPAENYALQNKVHPRVAVKKNIARFKEQLSHIGFDYDWDREINTTDPEYYKWTQWIFLQLFKKGLAYQSDEPINWCPSCKTGLANEDLEGNACERCGTVVEQKRLPQWVLRITDYADRLLADLDTLPWPEYIKELQRNWIGKSEGALIKFQILKSKFQIEVFTTRPDTLFGATYLTLAPEHTLVQSIYASQTCVNSDEVEDYIKAAAKKSDLERQEHKEKTGVLLEGIRAVNPATKEEIPIFVADYVLAGVGTGAIMAVPAHDERDFEFAKKYNISIRDVIMPHLPDPTNPHQPNKEVVHRRATINIVYDPKTDRYLTLRWKKQPWITYVTGGVENGEDVVESARREIAEETGYTDVRFVRKLGGDAQAEFYAAHKGVNRVARNSLLLFELASDAREKIDPKEAEKHEVVWIPARDLTKTRFQHSEAQIITERIFSGMDAYMGEGILIDSGEFSGTDSAEARKKITARFGTPKTTYKLRDWIFSRQRYWGEPIPMIHCEKCGVVPVSEKYLPVILPEVKSYAPSGTGESPLANITKWVNTKCPTCGGKGRRETNTMPQWAGSSWYHIAYCISENLKSQVPNSKQSLSTKLQNKIQKWLPVDVYVGGVEHATRHLIYARFWHKFLHDIGIVSTMEPFIQLHTVGLVLAEDGRKMSKRFKNTIDPDDVVKLYGADTLRLYEMFMGPFENTIAWKTESLIGVRRFLERIWRRGQLPASSFKLPENPNLQTSLHRTIKKITEDIAAFKFNTAISQLMIFMNAAEKEKTIGKKQWEIFLKLLAPFVPHVAEELWSQCGGKGSIHLQKWPEYDEKFLKDETVTIAVQIDGKVRGEVTIATRADKVEHERAAREVVATRLQGREVVKVIVVPNRLVNFVLRT</sequence>
<evidence type="ECO:0000313" key="12">
    <source>
        <dbReference type="Proteomes" id="UP000178587"/>
    </source>
</evidence>
<dbReference type="GO" id="GO:0005524">
    <property type="term" value="F:ATP binding"/>
    <property type="evidence" value="ECO:0007669"/>
    <property type="project" value="UniProtKB-UniRule"/>
</dbReference>
<feature type="binding site" evidence="9">
    <location>
        <position position="738"/>
    </location>
    <ligand>
        <name>ATP</name>
        <dbReference type="ChEBI" id="CHEBI:30616"/>
    </ligand>
</feature>
<dbReference type="CDD" id="cd02883">
    <property type="entry name" value="NUDIX_Hydrolase"/>
    <property type="match status" value="1"/>
</dbReference>
<evidence type="ECO:0000256" key="6">
    <source>
        <dbReference type="ARBA" id="ARBA00022917"/>
    </source>
</evidence>
<gene>
    <name evidence="9" type="primary">leuS</name>
    <name evidence="11" type="ORF">A3A34_04145</name>
</gene>
<dbReference type="InterPro" id="IPR015797">
    <property type="entry name" value="NUDIX_hydrolase-like_dom_sf"/>
</dbReference>
<dbReference type="GO" id="GO:0005829">
    <property type="term" value="C:cytosol"/>
    <property type="evidence" value="ECO:0007669"/>
    <property type="project" value="TreeGrafter"/>
</dbReference>
<keyword evidence="2 9" id="KW-0963">Cytoplasm</keyword>
<proteinExistence type="inferred from homology"/>
<evidence type="ECO:0000256" key="8">
    <source>
        <dbReference type="ARBA" id="ARBA00047469"/>
    </source>
</evidence>
<dbReference type="AlphaFoldDB" id="A0A1F6EMV7"/>
<keyword evidence="7 9" id="KW-0030">Aminoacyl-tRNA synthetase</keyword>
<dbReference type="Gene3D" id="3.40.50.620">
    <property type="entry name" value="HUPs"/>
    <property type="match status" value="2"/>
</dbReference>
<dbReference type="Pfam" id="PF13603">
    <property type="entry name" value="tRNA-synt_1_2"/>
    <property type="match status" value="1"/>
</dbReference>
<keyword evidence="6 9" id="KW-0648">Protein biosynthesis</keyword>
<dbReference type="SUPFAM" id="SSF55811">
    <property type="entry name" value="Nudix"/>
    <property type="match status" value="1"/>
</dbReference>
<dbReference type="PANTHER" id="PTHR43740:SF2">
    <property type="entry name" value="LEUCINE--TRNA LIGASE, MITOCHONDRIAL"/>
    <property type="match status" value="1"/>
</dbReference>
<dbReference type="Gene3D" id="3.10.20.590">
    <property type="match status" value="1"/>
</dbReference>
<dbReference type="Pfam" id="PF08264">
    <property type="entry name" value="Anticodon_1"/>
    <property type="match status" value="1"/>
</dbReference>
<protein>
    <recommendedName>
        <fullName evidence="9">Leucine--tRNA ligase</fullName>
        <ecNumber evidence="9">6.1.1.4</ecNumber>
    </recommendedName>
    <alternativeName>
        <fullName evidence="9">Leucyl-tRNA synthetase</fullName>
        <shortName evidence="9">LeuRS</shortName>
    </alternativeName>
</protein>
<dbReference type="SUPFAM" id="SSF50677">
    <property type="entry name" value="ValRS/IleRS/LeuRS editing domain"/>
    <property type="match status" value="1"/>
</dbReference>
<evidence type="ECO:0000256" key="7">
    <source>
        <dbReference type="ARBA" id="ARBA00023146"/>
    </source>
</evidence>
<evidence type="ECO:0000256" key="9">
    <source>
        <dbReference type="HAMAP-Rule" id="MF_00049"/>
    </source>
</evidence>
<keyword evidence="3 9" id="KW-0436">Ligase</keyword>
<evidence type="ECO:0000259" key="10">
    <source>
        <dbReference type="PROSITE" id="PS51462"/>
    </source>
</evidence>
<comment type="caution">
    <text evidence="9">Lacks conserved residue(s) required for the propagation of feature annotation.</text>
</comment>
<dbReference type="FunFam" id="1.10.730.10:FF:000002">
    <property type="entry name" value="Leucine--tRNA ligase"/>
    <property type="match status" value="1"/>
</dbReference>
<evidence type="ECO:0000256" key="4">
    <source>
        <dbReference type="ARBA" id="ARBA00022741"/>
    </source>
</evidence>
<dbReference type="InterPro" id="IPR001412">
    <property type="entry name" value="aa-tRNA-synth_I_CS"/>
</dbReference>
<dbReference type="SUPFAM" id="SSF47323">
    <property type="entry name" value="Anticodon-binding domain of a subclass of class I aminoacyl-tRNA synthetases"/>
    <property type="match status" value="1"/>
</dbReference>
<dbReference type="CDD" id="cd00812">
    <property type="entry name" value="LeuRS_core"/>
    <property type="match status" value="1"/>
</dbReference>
<dbReference type="Proteomes" id="UP000178587">
    <property type="component" value="Unassembled WGS sequence"/>
</dbReference>
<dbReference type="InterPro" id="IPR025709">
    <property type="entry name" value="Leu_tRNA-synth_edit"/>
</dbReference>
<evidence type="ECO:0000256" key="5">
    <source>
        <dbReference type="ARBA" id="ARBA00022840"/>
    </source>
</evidence>
<dbReference type="NCBIfam" id="TIGR00396">
    <property type="entry name" value="leuS_bact"/>
    <property type="match status" value="1"/>
</dbReference>
<dbReference type="Gene3D" id="1.10.730.10">
    <property type="entry name" value="Isoleucyl-tRNA Synthetase, Domain 1"/>
    <property type="match status" value="1"/>
</dbReference>
<dbReference type="Pfam" id="PF00293">
    <property type="entry name" value="NUDIX"/>
    <property type="match status" value="1"/>
</dbReference>
<dbReference type="Pfam" id="PF00133">
    <property type="entry name" value="tRNA-synt_1"/>
    <property type="match status" value="1"/>
</dbReference>
<dbReference type="FunFam" id="3.40.50.620:FF:000077">
    <property type="entry name" value="Leucine--tRNA ligase"/>
    <property type="match status" value="1"/>
</dbReference>
<comment type="similarity">
    <text evidence="1 9">Belongs to the class-I aminoacyl-tRNA synthetase family.</text>
</comment>
<feature type="domain" description="Nudix hydrolase" evidence="10">
    <location>
        <begin position="382"/>
        <end position="519"/>
    </location>
</feature>
<comment type="caution">
    <text evidence="11">The sequence shown here is derived from an EMBL/GenBank/DDBJ whole genome shotgun (WGS) entry which is preliminary data.</text>
</comment>
<dbReference type="PANTHER" id="PTHR43740">
    <property type="entry name" value="LEUCYL-TRNA SYNTHETASE"/>
    <property type="match status" value="1"/>
</dbReference>
<dbReference type="InterPro" id="IPR002300">
    <property type="entry name" value="aa-tRNA-synth_Ia"/>
</dbReference>
<accession>A0A1F6EMV7</accession>
<dbReference type="FunFam" id="3.40.50.620:FF:000056">
    <property type="entry name" value="Leucine--tRNA ligase"/>
    <property type="match status" value="1"/>
</dbReference>
<keyword evidence="4 9" id="KW-0547">Nucleotide-binding</keyword>
<dbReference type="GO" id="GO:0002161">
    <property type="term" value="F:aminoacyl-tRNA deacylase activity"/>
    <property type="evidence" value="ECO:0007669"/>
    <property type="project" value="InterPro"/>
</dbReference>
<evidence type="ECO:0000256" key="1">
    <source>
        <dbReference type="ARBA" id="ARBA00005594"/>
    </source>
</evidence>
<dbReference type="InterPro" id="IPR002302">
    <property type="entry name" value="Leu-tRNA-ligase"/>
</dbReference>
<dbReference type="PRINTS" id="PR00985">
    <property type="entry name" value="TRNASYNTHLEU"/>
</dbReference>
<dbReference type="InterPro" id="IPR000086">
    <property type="entry name" value="NUDIX_hydrolase_dom"/>
</dbReference>
<comment type="subcellular location">
    <subcellularLocation>
        <location evidence="9">Cytoplasm</location>
    </subcellularLocation>
</comment>
<keyword evidence="5 9" id="KW-0067">ATP-binding</keyword>
<evidence type="ECO:0000256" key="2">
    <source>
        <dbReference type="ARBA" id="ARBA00022490"/>
    </source>
</evidence>
<dbReference type="Gene3D" id="3.90.740.10">
    <property type="entry name" value="Valyl/Leucyl/Isoleucyl-tRNA synthetase, editing domain"/>
    <property type="match status" value="1"/>
</dbReference>
<name>A0A1F6EMV7_9BACT</name>
<organism evidence="11 12">
    <name type="scientific">Candidatus Kaiserbacteria bacterium RIFCSPLOWO2_01_FULL_50_24</name>
    <dbReference type="NCBI Taxonomy" id="1798507"/>
    <lineage>
        <taxon>Bacteria</taxon>
        <taxon>Candidatus Kaiseribacteriota</taxon>
    </lineage>
</organism>
<dbReference type="GO" id="GO:0004823">
    <property type="term" value="F:leucine-tRNA ligase activity"/>
    <property type="evidence" value="ECO:0007669"/>
    <property type="project" value="UniProtKB-UniRule"/>
</dbReference>
<dbReference type="InterPro" id="IPR015413">
    <property type="entry name" value="Methionyl/Leucyl_tRNA_Synth"/>
</dbReference>
<dbReference type="STRING" id="1798507.A3A34_04145"/>
<dbReference type="HAMAP" id="MF_00049_B">
    <property type="entry name" value="Leu_tRNA_synth_B"/>
    <property type="match status" value="1"/>
</dbReference>
<comment type="catalytic activity">
    <reaction evidence="8 9">
        <text>tRNA(Leu) + L-leucine + ATP = L-leucyl-tRNA(Leu) + AMP + diphosphate</text>
        <dbReference type="Rhea" id="RHEA:11688"/>
        <dbReference type="Rhea" id="RHEA-COMP:9613"/>
        <dbReference type="Rhea" id="RHEA-COMP:9622"/>
        <dbReference type="ChEBI" id="CHEBI:30616"/>
        <dbReference type="ChEBI" id="CHEBI:33019"/>
        <dbReference type="ChEBI" id="CHEBI:57427"/>
        <dbReference type="ChEBI" id="CHEBI:78442"/>
        <dbReference type="ChEBI" id="CHEBI:78494"/>
        <dbReference type="ChEBI" id="CHEBI:456215"/>
        <dbReference type="EC" id="6.1.1.4"/>
    </reaction>
</comment>
<evidence type="ECO:0000256" key="3">
    <source>
        <dbReference type="ARBA" id="ARBA00022598"/>
    </source>
</evidence>
<dbReference type="InterPro" id="IPR014729">
    <property type="entry name" value="Rossmann-like_a/b/a_fold"/>
</dbReference>